<proteinExistence type="predicted"/>
<dbReference type="EMBL" id="BART01008015">
    <property type="protein sequence ID" value="GAG67292.1"/>
    <property type="molecule type" value="Genomic_DNA"/>
</dbReference>
<feature type="non-terminal residue" evidence="1">
    <location>
        <position position="30"/>
    </location>
</feature>
<organism evidence="1">
    <name type="scientific">marine sediment metagenome</name>
    <dbReference type="NCBI Taxonomy" id="412755"/>
    <lineage>
        <taxon>unclassified sequences</taxon>
        <taxon>metagenomes</taxon>
        <taxon>ecological metagenomes</taxon>
    </lineage>
</organism>
<sequence>MKPKILVVFCTLILFLFIYPTSYSVATENN</sequence>
<dbReference type="AlphaFoldDB" id="X1ABE7"/>
<reference evidence="1" key="1">
    <citation type="journal article" date="2014" name="Front. Microbiol.">
        <title>High frequency of phylogenetically diverse reductive dehalogenase-homologous genes in deep subseafloor sedimentary metagenomes.</title>
        <authorList>
            <person name="Kawai M."/>
            <person name="Futagami T."/>
            <person name="Toyoda A."/>
            <person name="Takaki Y."/>
            <person name="Nishi S."/>
            <person name="Hori S."/>
            <person name="Arai W."/>
            <person name="Tsubouchi T."/>
            <person name="Morono Y."/>
            <person name="Uchiyama I."/>
            <person name="Ito T."/>
            <person name="Fujiyama A."/>
            <person name="Inagaki F."/>
            <person name="Takami H."/>
        </authorList>
    </citation>
    <scope>NUCLEOTIDE SEQUENCE</scope>
    <source>
        <strain evidence="1">Expedition CK06-06</strain>
    </source>
</reference>
<evidence type="ECO:0000313" key="1">
    <source>
        <dbReference type="EMBL" id="GAG67292.1"/>
    </source>
</evidence>
<protein>
    <submittedName>
        <fullName evidence="1">Uncharacterized protein</fullName>
    </submittedName>
</protein>
<accession>X1ABE7</accession>
<comment type="caution">
    <text evidence="1">The sequence shown here is derived from an EMBL/GenBank/DDBJ whole genome shotgun (WGS) entry which is preliminary data.</text>
</comment>
<name>X1ABE7_9ZZZZ</name>
<gene>
    <name evidence="1" type="ORF">S01H4_18108</name>
</gene>